<organism evidence="1">
    <name type="scientific">marine sediment metagenome</name>
    <dbReference type="NCBI Taxonomy" id="412755"/>
    <lineage>
        <taxon>unclassified sequences</taxon>
        <taxon>metagenomes</taxon>
        <taxon>ecological metagenomes</taxon>
    </lineage>
</organism>
<dbReference type="SUPFAM" id="SSF50939">
    <property type="entry name" value="Sialidases"/>
    <property type="match status" value="1"/>
</dbReference>
<reference evidence="1" key="1">
    <citation type="journal article" date="2014" name="Front. Microbiol.">
        <title>High frequency of phylogenetically diverse reductive dehalogenase-homologous genes in deep subseafloor sedimentary metagenomes.</title>
        <authorList>
            <person name="Kawai M."/>
            <person name="Futagami T."/>
            <person name="Toyoda A."/>
            <person name="Takaki Y."/>
            <person name="Nishi S."/>
            <person name="Hori S."/>
            <person name="Arai W."/>
            <person name="Tsubouchi T."/>
            <person name="Morono Y."/>
            <person name="Uchiyama I."/>
            <person name="Ito T."/>
            <person name="Fujiyama A."/>
            <person name="Inagaki F."/>
            <person name="Takami H."/>
        </authorList>
    </citation>
    <scope>NUCLEOTIDE SEQUENCE</scope>
    <source>
        <strain evidence="1">Expedition CK06-06</strain>
    </source>
</reference>
<name>X0TZI8_9ZZZZ</name>
<dbReference type="InterPro" id="IPR036278">
    <property type="entry name" value="Sialidase_sf"/>
</dbReference>
<dbReference type="AlphaFoldDB" id="X0TZI8"/>
<gene>
    <name evidence="1" type="ORF">S01H1_23589</name>
</gene>
<feature type="non-terminal residue" evidence="1">
    <location>
        <position position="131"/>
    </location>
</feature>
<evidence type="ECO:0000313" key="1">
    <source>
        <dbReference type="EMBL" id="GAF98704.1"/>
    </source>
</evidence>
<accession>X0TZI8</accession>
<feature type="non-terminal residue" evidence="1">
    <location>
        <position position="1"/>
    </location>
</feature>
<dbReference type="Gene3D" id="2.120.10.10">
    <property type="match status" value="1"/>
</dbReference>
<proteinExistence type="predicted"/>
<protein>
    <recommendedName>
        <fullName evidence="2">Sialidase domain-containing protein</fullName>
    </recommendedName>
</protein>
<comment type="caution">
    <text evidence="1">The sequence shown here is derived from an EMBL/GenBank/DDBJ whole genome shotgun (WGS) entry which is preliminary data.</text>
</comment>
<dbReference type="EMBL" id="BARS01013675">
    <property type="protein sequence ID" value="GAF98704.1"/>
    <property type="molecule type" value="Genomic_DNA"/>
</dbReference>
<evidence type="ECO:0008006" key="2">
    <source>
        <dbReference type="Google" id="ProtNLM"/>
    </source>
</evidence>
<sequence>PTPGAPHPRVADTQWTIHAPGITNAIPDGDDLLQAVLANDGKVSVSGVVRWQRGDGAWRPASFSPVTPRGVSWCEPSMVRDSDGALLLCARGYGAERINVVRVWRSDDGGAAWGSVIEAPRTRHEAPISIN</sequence>
<dbReference type="CDD" id="cd15482">
    <property type="entry name" value="Sialidase_non-viral"/>
    <property type="match status" value="1"/>
</dbReference>